<reference evidence="1" key="1">
    <citation type="submission" date="2023-03" db="EMBL/GenBank/DDBJ databases">
        <title>Chromosome-scale reference genome and RAD-based genetic map of yellow starthistle (Centaurea solstitialis) reveal putative structural variation and QTLs associated with invader traits.</title>
        <authorList>
            <person name="Reatini B."/>
            <person name="Cang F.A."/>
            <person name="Jiang Q."/>
            <person name="Mckibben M.T.W."/>
            <person name="Barker M.S."/>
            <person name="Rieseberg L.H."/>
            <person name="Dlugosch K.M."/>
        </authorList>
    </citation>
    <scope>NUCLEOTIDE SEQUENCE</scope>
    <source>
        <strain evidence="1">CAN-66</strain>
        <tissue evidence="1">Leaf</tissue>
    </source>
</reference>
<organism evidence="1 2">
    <name type="scientific">Centaurea solstitialis</name>
    <name type="common">yellow star-thistle</name>
    <dbReference type="NCBI Taxonomy" id="347529"/>
    <lineage>
        <taxon>Eukaryota</taxon>
        <taxon>Viridiplantae</taxon>
        <taxon>Streptophyta</taxon>
        <taxon>Embryophyta</taxon>
        <taxon>Tracheophyta</taxon>
        <taxon>Spermatophyta</taxon>
        <taxon>Magnoliopsida</taxon>
        <taxon>eudicotyledons</taxon>
        <taxon>Gunneridae</taxon>
        <taxon>Pentapetalae</taxon>
        <taxon>asterids</taxon>
        <taxon>campanulids</taxon>
        <taxon>Asterales</taxon>
        <taxon>Asteraceae</taxon>
        <taxon>Carduoideae</taxon>
        <taxon>Cardueae</taxon>
        <taxon>Centaureinae</taxon>
        <taxon>Centaurea</taxon>
    </lineage>
</organism>
<comment type="caution">
    <text evidence="1">The sequence shown here is derived from an EMBL/GenBank/DDBJ whole genome shotgun (WGS) entry which is preliminary data.</text>
</comment>
<feature type="non-terminal residue" evidence="1">
    <location>
        <position position="253"/>
    </location>
</feature>
<dbReference type="PANTHER" id="PTHR34567">
    <property type="entry name" value="FK506-BINDING-LIKE PROTEIN"/>
    <property type="match status" value="1"/>
</dbReference>
<dbReference type="PANTHER" id="PTHR34567:SF13">
    <property type="entry name" value="HAT C-TERMINAL DIMERISATION DOMAIN-CONTAINING PROTEIN"/>
    <property type="match status" value="1"/>
</dbReference>
<accession>A0AA38TQU6</accession>
<protein>
    <submittedName>
        <fullName evidence="1">Uncharacterized protein</fullName>
    </submittedName>
</protein>
<evidence type="ECO:0000313" key="1">
    <source>
        <dbReference type="EMBL" id="KAJ9565380.1"/>
    </source>
</evidence>
<gene>
    <name evidence="1" type="ORF">OSB04_001346</name>
</gene>
<dbReference type="EMBL" id="JARYMX010000001">
    <property type="protein sequence ID" value="KAJ9565380.1"/>
    <property type="molecule type" value="Genomic_DNA"/>
</dbReference>
<sequence>MANVWLPSIFDCGGSPNWQQNLPSWEKRFVTSVGSLSWKKFLEAKEFTHLYDNILKWDDSAGKEAFRDAKDRFYAKIHGLPCDVQLPKPDLFIDQVDWNSSEVDNDLVLELESDSVAPDPNCEREPVVIFGDAIPNPYQHYSPYGWGDSDDKMKKTSNDDNNGINWDDYVNKWDDWDVEPGSHWWVWSENNNHNKAEGDQGWMRGIYQAIKHRDIMEATIVPGGTTGIRGSQLVKAMEVNECKFQRFKATEIN</sequence>
<dbReference type="AlphaFoldDB" id="A0AA38TQU6"/>
<keyword evidence="2" id="KW-1185">Reference proteome</keyword>
<name>A0AA38TQU6_9ASTR</name>
<proteinExistence type="predicted"/>
<dbReference type="Proteomes" id="UP001172457">
    <property type="component" value="Chromosome 1"/>
</dbReference>
<evidence type="ECO:0000313" key="2">
    <source>
        <dbReference type="Proteomes" id="UP001172457"/>
    </source>
</evidence>